<dbReference type="Proteomes" id="UP000839888">
    <property type="component" value="Unassembled WGS sequence"/>
</dbReference>
<dbReference type="AlphaFoldDB" id="A0A610C006"/>
<reference evidence="2" key="1">
    <citation type="submission" date="2019-09" db="EMBL/GenBank/DDBJ databases">
        <authorList>
            <person name="Ashton P.M."/>
            <person name="Dallman T."/>
            <person name="Nair S."/>
            <person name="De Pinna E."/>
            <person name="Peters T."/>
            <person name="Grant K."/>
        </authorList>
    </citation>
    <scope>NUCLEOTIDE SEQUENCE [LARGE SCALE GENOMIC DNA]</scope>
    <source>
        <strain evidence="2">800692</strain>
    </source>
</reference>
<dbReference type="GO" id="GO:0045892">
    <property type="term" value="P:negative regulation of DNA-templated transcription"/>
    <property type="evidence" value="ECO:0007669"/>
    <property type="project" value="InterPro"/>
</dbReference>
<comment type="caution">
    <text evidence="2">The sequence shown here is derived from an EMBL/GenBank/DDBJ whole genome shotgun (WGS) entry which is preliminary data.</text>
</comment>
<evidence type="ECO:0000259" key="1">
    <source>
        <dbReference type="Pfam" id="PF07022"/>
    </source>
</evidence>
<organism evidence="2">
    <name type="scientific">Salmonella enterica subsp. enterica serovar Telelkebir</name>
    <dbReference type="NCBI Taxonomy" id="1967657"/>
    <lineage>
        <taxon>Bacteria</taxon>
        <taxon>Pseudomonadati</taxon>
        <taxon>Pseudomonadota</taxon>
        <taxon>Gammaproteobacteria</taxon>
        <taxon>Enterobacterales</taxon>
        <taxon>Enterobacteriaceae</taxon>
        <taxon>Salmonella</taxon>
    </lineage>
</organism>
<gene>
    <name evidence="2" type="ORF">F2J48_21395</name>
</gene>
<dbReference type="GO" id="GO:0003677">
    <property type="term" value="F:DNA binding"/>
    <property type="evidence" value="ECO:0007669"/>
    <property type="project" value="InterPro"/>
</dbReference>
<accession>A0A610C006</accession>
<dbReference type="EMBL" id="AAKTLN010000030">
    <property type="protein sequence ID" value="ECV5352104.1"/>
    <property type="molecule type" value="Genomic_DNA"/>
</dbReference>
<proteinExistence type="predicted"/>
<evidence type="ECO:0000313" key="2">
    <source>
        <dbReference type="EMBL" id="ECV5352104.1"/>
    </source>
</evidence>
<dbReference type="Pfam" id="PF07022">
    <property type="entry name" value="Phage_CI_repr"/>
    <property type="match status" value="1"/>
</dbReference>
<protein>
    <submittedName>
        <fullName evidence="2">Bacteriophage CI repressor</fullName>
    </submittedName>
</protein>
<dbReference type="InterPro" id="IPR010744">
    <property type="entry name" value="Phage_CI_N"/>
</dbReference>
<name>A0A610C006_SALET</name>
<sequence>MSNILDGLHDRLISELKRVGPLVVSKAAGISRATIYNWMEKGNVPLDKLSLLASAGVDITFVLTGSYVVPEASEYGTVNNADEAEMLAEYRAGDEDARDVARYTLAKAAARKRKAS</sequence>
<feature type="domain" description="Bacteriophage CI repressor N-terminal" evidence="1">
    <location>
        <begin position="27"/>
        <end position="65"/>
    </location>
</feature>